<sequence length="56" mass="6156">MIWLVTAMPFPIQSPIGRREAPVFRLTSIFINKTGHKGTFVPILIRLAGVPDLAPA</sequence>
<dbReference type="EMBL" id="FR854074">
    <property type="protein sequence ID" value="CCA82164.1"/>
    <property type="molecule type" value="Genomic_DNA"/>
</dbReference>
<evidence type="ECO:0000313" key="1">
    <source>
        <dbReference type="EMBL" id="CCA82164.1"/>
    </source>
</evidence>
<gene>
    <name evidence="1" type="ORF">BDB_180207</name>
</gene>
<reference evidence="1" key="2">
    <citation type="submission" date="2011-04" db="EMBL/GenBank/DDBJ databases">
        <authorList>
            <person name="Genoscope - CEA"/>
        </authorList>
    </citation>
    <scope>NUCLEOTIDE SEQUENCE</scope>
    <source>
        <strain evidence="1">R229</strain>
    </source>
</reference>
<name>G2ZT01_9RALS</name>
<reference evidence="1" key="1">
    <citation type="journal article" date="2011" name="PLoS ONE">
        <title>Ralstonia syzygii, the Blood Disease Bacterium and some Asian R. solanacearum strains form a single genomic species despite divergent lifestyles.</title>
        <authorList>
            <person name="Remenant B."/>
            <person name="de Cambiaire J.C."/>
            <person name="Cellier G."/>
            <person name="Jacobs J.M."/>
            <person name="Mangenot S."/>
            <person name="Barbe V."/>
            <person name="Lajus A."/>
            <person name="Vallenet D."/>
            <person name="Medigue C."/>
            <person name="Fegan M."/>
            <person name="Allen C."/>
            <person name="Prior P."/>
        </authorList>
    </citation>
    <scope>NUCLEOTIDE SEQUENCE</scope>
    <source>
        <strain evidence="1">R229</strain>
    </source>
</reference>
<organism evidence="1">
    <name type="scientific">blood disease bacterium R229</name>
    <dbReference type="NCBI Taxonomy" id="741978"/>
    <lineage>
        <taxon>Bacteria</taxon>
        <taxon>Pseudomonadati</taxon>
        <taxon>Pseudomonadota</taxon>
        <taxon>Betaproteobacteria</taxon>
        <taxon>Burkholderiales</taxon>
        <taxon>Burkholderiaceae</taxon>
        <taxon>Ralstonia</taxon>
        <taxon>Ralstonia solanacearum species complex</taxon>
    </lineage>
</organism>
<dbReference type="AlphaFoldDB" id="G2ZT01"/>
<proteinExistence type="predicted"/>
<protein>
    <submittedName>
        <fullName evidence="1">Conserved hypothethical protein</fullName>
    </submittedName>
</protein>
<accession>G2ZT01</accession>